<dbReference type="KEGG" id="ttz:FHG85_09420"/>
<reference evidence="1 2" key="1">
    <citation type="submission" date="2019-07" db="EMBL/GenBank/DDBJ databases">
        <title>Thalassofilum flectens gen. nov., sp. nov., a novel moderate thermophilic anaerobe from a shallow sea hot spring in Kunashir Island (Russia), representing a new family in the order Bacteroidales, and proposal of Thalassofilacea fam. nov.</title>
        <authorList>
            <person name="Kochetkova T.V."/>
            <person name="Podosokorskaya O.A."/>
            <person name="Novikov A."/>
            <person name="Elcheninov A.G."/>
            <person name="Toshchakov S.V."/>
            <person name="Kublanov I.V."/>
        </authorList>
    </citation>
    <scope>NUCLEOTIDE SEQUENCE [LARGE SCALE GENOMIC DNA]</scope>
    <source>
        <strain evidence="1 2">38-H</strain>
    </source>
</reference>
<organism evidence="1 2">
    <name type="scientific">Tenuifilum thalassicum</name>
    <dbReference type="NCBI Taxonomy" id="2590900"/>
    <lineage>
        <taxon>Bacteria</taxon>
        <taxon>Pseudomonadati</taxon>
        <taxon>Bacteroidota</taxon>
        <taxon>Bacteroidia</taxon>
        <taxon>Bacteroidales</taxon>
        <taxon>Tenuifilaceae</taxon>
        <taxon>Tenuifilum</taxon>
    </lineage>
</organism>
<sequence length="271" mass="31534">MIKKTLIIVIYTLSSALTFSQKGTNCQITNTSFSAGESVCYEVSYTWFFIWTDVGEVCFTVDADNRFGKTLLHLKATGRSYSFYDWFFKVRDLYESWVNPVTLEPFYYNRRIYEGGFTKENEYWFHQPDDSIKIRVKRKNGPNRFVKIKSQSCLFDVVSSVYYSRCLNFSSIKPGQAFPIDVLMDEEVYNVKYRFLKKEIKSIPGFGKIPCLLFQVDLIAGDIFSEQQKLIVWVTDDKNKLPVLIESPIRVGSIKARIKSAKGLRYKIRSI</sequence>
<dbReference type="Pfam" id="PF11306">
    <property type="entry name" value="DUF3108"/>
    <property type="match status" value="1"/>
</dbReference>
<dbReference type="RefSeq" id="WP_173075221.1">
    <property type="nucleotide sequence ID" value="NZ_CP041345.1"/>
</dbReference>
<dbReference type="AlphaFoldDB" id="A0A7D4AXV5"/>
<dbReference type="InterPro" id="IPR021457">
    <property type="entry name" value="DUF3108"/>
</dbReference>
<keyword evidence="2" id="KW-1185">Reference proteome</keyword>
<proteinExistence type="predicted"/>
<evidence type="ECO:0000313" key="1">
    <source>
        <dbReference type="EMBL" id="QKG80474.1"/>
    </source>
</evidence>
<protein>
    <submittedName>
        <fullName evidence="1">DUF3108 domain-containing protein</fullName>
    </submittedName>
</protein>
<gene>
    <name evidence="1" type="ORF">FHG85_09420</name>
</gene>
<name>A0A7D4AXV5_9BACT</name>
<accession>A0A7D4AXV5</accession>
<dbReference type="Proteomes" id="UP000500961">
    <property type="component" value="Chromosome"/>
</dbReference>
<dbReference type="EMBL" id="CP041345">
    <property type="protein sequence ID" value="QKG80474.1"/>
    <property type="molecule type" value="Genomic_DNA"/>
</dbReference>
<evidence type="ECO:0000313" key="2">
    <source>
        <dbReference type="Proteomes" id="UP000500961"/>
    </source>
</evidence>